<gene>
    <name evidence="1" type="ORF">CONCODRAFT_12607</name>
</gene>
<dbReference type="AlphaFoldDB" id="A0A137NSH1"/>
<dbReference type="EMBL" id="KQ964826">
    <property type="protein sequence ID" value="KXN65719.1"/>
    <property type="molecule type" value="Genomic_DNA"/>
</dbReference>
<proteinExistence type="predicted"/>
<name>A0A137NSH1_CONC2</name>
<evidence type="ECO:0000313" key="1">
    <source>
        <dbReference type="EMBL" id="KXN65719.1"/>
    </source>
</evidence>
<sequence>MLINLNHSKLLFNLGIEPYGVRHNLLHEIKKLTSNNIKTTMCKKSPNKFNNIEDFSFDKDNKGFINNNIGISNSSDTVANAIQKGNIKVNGIASNTKMNEVKENGSEISYLHELDPIKW</sequence>
<evidence type="ECO:0000313" key="2">
    <source>
        <dbReference type="Proteomes" id="UP000070444"/>
    </source>
</evidence>
<organism evidence="1 2">
    <name type="scientific">Conidiobolus coronatus (strain ATCC 28846 / CBS 209.66 / NRRL 28638)</name>
    <name type="common">Delacroixia coronata</name>
    <dbReference type="NCBI Taxonomy" id="796925"/>
    <lineage>
        <taxon>Eukaryota</taxon>
        <taxon>Fungi</taxon>
        <taxon>Fungi incertae sedis</taxon>
        <taxon>Zoopagomycota</taxon>
        <taxon>Entomophthoromycotina</taxon>
        <taxon>Entomophthoromycetes</taxon>
        <taxon>Entomophthorales</taxon>
        <taxon>Ancylistaceae</taxon>
        <taxon>Conidiobolus</taxon>
    </lineage>
</organism>
<accession>A0A137NSH1</accession>
<reference evidence="1 2" key="1">
    <citation type="journal article" date="2015" name="Genome Biol. Evol.">
        <title>Phylogenomic analyses indicate that early fungi evolved digesting cell walls of algal ancestors of land plants.</title>
        <authorList>
            <person name="Chang Y."/>
            <person name="Wang S."/>
            <person name="Sekimoto S."/>
            <person name="Aerts A.L."/>
            <person name="Choi C."/>
            <person name="Clum A."/>
            <person name="LaButti K.M."/>
            <person name="Lindquist E.A."/>
            <person name="Yee Ngan C."/>
            <person name="Ohm R.A."/>
            <person name="Salamov A.A."/>
            <person name="Grigoriev I.V."/>
            <person name="Spatafora J.W."/>
            <person name="Berbee M.L."/>
        </authorList>
    </citation>
    <scope>NUCLEOTIDE SEQUENCE [LARGE SCALE GENOMIC DNA]</scope>
    <source>
        <strain evidence="1 2">NRRL 28638</strain>
    </source>
</reference>
<protein>
    <submittedName>
        <fullName evidence="1">Uncharacterized protein</fullName>
    </submittedName>
</protein>
<keyword evidence="2" id="KW-1185">Reference proteome</keyword>
<dbReference type="Proteomes" id="UP000070444">
    <property type="component" value="Unassembled WGS sequence"/>
</dbReference>